<dbReference type="OrthoDB" id="5522603at2"/>
<name>A0A3A8INL0_9BACT</name>
<proteinExistence type="predicted"/>
<dbReference type="AlphaFoldDB" id="A0A3A8INL0"/>
<accession>A0A3A8INL0</accession>
<dbReference type="Proteomes" id="UP000268094">
    <property type="component" value="Unassembled WGS sequence"/>
</dbReference>
<evidence type="ECO:0000313" key="1">
    <source>
        <dbReference type="EMBL" id="RKG84046.1"/>
    </source>
</evidence>
<dbReference type="EMBL" id="RAVZ01000165">
    <property type="protein sequence ID" value="RKG84046.1"/>
    <property type="molecule type" value="Genomic_DNA"/>
</dbReference>
<gene>
    <name evidence="1" type="ORF">D7V88_22760</name>
</gene>
<dbReference type="RefSeq" id="WP_120542752.1">
    <property type="nucleotide sequence ID" value="NZ_RAVZ01000165.1"/>
</dbReference>
<organism evidence="1 2">
    <name type="scientific">Corallococcus terminator</name>
    <dbReference type="NCBI Taxonomy" id="2316733"/>
    <lineage>
        <taxon>Bacteria</taxon>
        <taxon>Pseudomonadati</taxon>
        <taxon>Myxococcota</taxon>
        <taxon>Myxococcia</taxon>
        <taxon>Myxococcales</taxon>
        <taxon>Cystobacterineae</taxon>
        <taxon>Myxococcaceae</taxon>
        <taxon>Corallococcus</taxon>
    </lineage>
</organism>
<sequence length="72" mass="7547">MRHRLLVVLLAAGAIGGYASGFASLSRHHRAPCHSGGWGGPAYRNGAPPYWDWRAQRAPAASPEAADAPGAR</sequence>
<evidence type="ECO:0000313" key="2">
    <source>
        <dbReference type="Proteomes" id="UP000268094"/>
    </source>
</evidence>
<protein>
    <submittedName>
        <fullName evidence="1">Uncharacterized protein</fullName>
    </submittedName>
</protein>
<reference evidence="2" key="1">
    <citation type="submission" date="2018-09" db="EMBL/GenBank/DDBJ databases">
        <authorList>
            <person name="Livingstone P.G."/>
            <person name="Whitworth D.E."/>
        </authorList>
    </citation>
    <scope>NUCLEOTIDE SEQUENCE [LARGE SCALE GENOMIC DNA]</scope>
    <source>
        <strain evidence="2">CA054A</strain>
    </source>
</reference>
<keyword evidence="2" id="KW-1185">Reference proteome</keyword>
<comment type="caution">
    <text evidence="1">The sequence shown here is derived from an EMBL/GenBank/DDBJ whole genome shotgun (WGS) entry which is preliminary data.</text>
</comment>